<dbReference type="RefSeq" id="WP_196835956.1">
    <property type="nucleotide sequence ID" value="NZ_JADOTZ010000001.1"/>
</dbReference>
<gene>
    <name evidence="2" type="ORF">IW252_001448</name>
</gene>
<accession>A0A931GIW0</accession>
<keyword evidence="1" id="KW-0812">Transmembrane</keyword>
<evidence type="ECO:0000256" key="1">
    <source>
        <dbReference type="SAM" id="Phobius"/>
    </source>
</evidence>
<keyword evidence="1" id="KW-1133">Transmembrane helix</keyword>
<dbReference type="AlphaFoldDB" id="A0A931GIW0"/>
<feature type="transmembrane region" description="Helical" evidence="1">
    <location>
        <begin position="124"/>
        <end position="146"/>
    </location>
</feature>
<keyword evidence="3" id="KW-1185">Reference proteome</keyword>
<dbReference type="Pfam" id="PF10067">
    <property type="entry name" value="DUF2306"/>
    <property type="match status" value="1"/>
</dbReference>
<dbReference type="Proteomes" id="UP000625033">
    <property type="component" value="Unassembled WGS sequence"/>
</dbReference>
<dbReference type="InterPro" id="IPR018750">
    <property type="entry name" value="DUF2306_membrane"/>
</dbReference>
<reference evidence="2" key="1">
    <citation type="submission" date="2020-11" db="EMBL/GenBank/DDBJ databases">
        <title>Sequencing the genomes of 1000 actinobacteria strains.</title>
        <authorList>
            <person name="Klenk H.-P."/>
        </authorList>
    </citation>
    <scope>NUCLEOTIDE SEQUENCE</scope>
    <source>
        <strain evidence="2">DSM 26152</strain>
    </source>
</reference>
<protein>
    <submittedName>
        <fullName evidence="2">Membrane protein</fullName>
    </submittedName>
</protein>
<dbReference type="EMBL" id="JADOTZ010000001">
    <property type="protein sequence ID" value="MBG6084681.1"/>
    <property type="molecule type" value="Genomic_DNA"/>
</dbReference>
<feature type="transmembrane region" description="Helical" evidence="1">
    <location>
        <begin position="64"/>
        <end position="82"/>
    </location>
</feature>
<feature type="transmembrane region" description="Helical" evidence="1">
    <location>
        <begin position="6"/>
        <end position="27"/>
    </location>
</feature>
<comment type="caution">
    <text evidence="2">The sequence shown here is derived from an EMBL/GenBank/DDBJ whole genome shotgun (WGS) entry which is preliminary data.</text>
</comment>
<feature type="transmembrane region" description="Helical" evidence="1">
    <location>
        <begin position="94"/>
        <end position="112"/>
    </location>
</feature>
<evidence type="ECO:0000313" key="3">
    <source>
        <dbReference type="Proteomes" id="UP000625033"/>
    </source>
</evidence>
<proteinExistence type="predicted"/>
<organism evidence="2 3">
    <name type="scientific">Zhihengliuella flava</name>
    <dbReference type="NCBI Taxonomy" id="1285193"/>
    <lineage>
        <taxon>Bacteria</taxon>
        <taxon>Bacillati</taxon>
        <taxon>Actinomycetota</taxon>
        <taxon>Actinomycetes</taxon>
        <taxon>Micrococcales</taxon>
        <taxon>Micrococcaceae</taxon>
        <taxon>Zhihengliuella</taxon>
    </lineage>
</organism>
<keyword evidence="1" id="KW-0472">Membrane</keyword>
<name>A0A931GIW0_9MICC</name>
<sequence>METVSGGIVVVHAVAALFVLVLGPVQFIRRPKDRVHRYLGRAWLGAMVVTCVSSFGIMPGGFSWLHGLSLFTLASVSTGWVMARKKQWSTHAGCMIGAYVGTAIAFVFAAAVPTRTIQVTLASAPGLVVAIVGGVVTLAAGAFLAVRQVVERSAVQADD</sequence>
<feature type="transmembrane region" description="Helical" evidence="1">
    <location>
        <begin position="39"/>
        <end position="58"/>
    </location>
</feature>
<evidence type="ECO:0000313" key="2">
    <source>
        <dbReference type="EMBL" id="MBG6084681.1"/>
    </source>
</evidence>